<evidence type="ECO:0000313" key="3">
    <source>
        <dbReference type="EMBL" id="KAF2437646.1"/>
    </source>
</evidence>
<proteinExistence type="predicted"/>
<organism evidence="3 4">
    <name type="scientific">Karstenula rhodostoma CBS 690.94</name>
    <dbReference type="NCBI Taxonomy" id="1392251"/>
    <lineage>
        <taxon>Eukaryota</taxon>
        <taxon>Fungi</taxon>
        <taxon>Dikarya</taxon>
        <taxon>Ascomycota</taxon>
        <taxon>Pezizomycotina</taxon>
        <taxon>Dothideomycetes</taxon>
        <taxon>Pleosporomycetidae</taxon>
        <taxon>Pleosporales</taxon>
        <taxon>Massarineae</taxon>
        <taxon>Didymosphaeriaceae</taxon>
        <taxon>Karstenula</taxon>
    </lineage>
</organism>
<dbReference type="EMBL" id="MU001515">
    <property type="protein sequence ID" value="KAF2437646.1"/>
    <property type="molecule type" value="Genomic_DNA"/>
</dbReference>
<evidence type="ECO:0000256" key="1">
    <source>
        <dbReference type="SAM" id="Coils"/>
    </source>
</evidence>
<keyword evidence="4" id="KW-1185">Reference proteome</keyword>
<evidence type="ECO:0000256" key="2">
    <source>
        <dbReference type="SAM" id="MobiDB-lite"/>
    </source>
</evidence>
<comment type="caution">
    <text evidence="3">The sequence shown here is derived from an EMBL/GenBank/DDBJ whole genome shotgun (WGS) entry which is preliminary data.</text>
</comment>
<dbReference type="Proteomes" id="UP000799764">
    <property type="component" value="Unassembled WGS sequence"/>
</dbReference>
<dbReference type="AlphaFoldDB" id="A0A9P4U5E6"/>
<feature type="region of interest" description="Disordered" evidence="2">
    <location>
        <begin position="1"/>
        <end position="131"/>
    </location>
</feature>
<reference evidence="3" key="1">
    <citation type="journal article" date="2020" name="Stud. Mycol.">
        <title>101 Dothideomycetes genomes: a test case for predicting lifestyles and emergence of pathogens.</title>
        <authorList>
            <person name="Haridas S."/>
            <person name="Albert R."/>
            <person name="Binder M."/>
            <person name="Bloem J."/>
            <person name="Labutti K."/>
            <person name="Salamov A."/>
            <person name="Andreopoulos B."/>
            <person name="Baker S."/>
            <person name="Barry K."/>
            <person name="Bills G."/>
            <person name="Bluhm B."/>
            <person name="Cannon C."/>
            <person name="Castanera R."/>
            <person name="Culley D."/>
            <person name="Daum C."/>
            <person name="Ezra D."/>
            <person name="Gonzalez J."/>
            <person name="Henrissat B."/>
            <person name="Kuo A."/>
            <person name="Liang C."/>
            <person name="Lipzen A."/>
            <person name="Lutzoni F."/>
            <person name="Magnuson J."/>
            <person name="Mondo S."/>
            <person name="Nolan M."/>
            <person name="Ohm R."/>
            <person name="Pangilinan J."/>
            <person name="Park H.-J."/>
            <person name="Ramirez L."/>
            <person name="Alfaro M."/>
            <person name="Sun H."/>
            <person name="Tritt A."/>
            <person name="Yoshinaga Y."/>
            <person name="Zwiers L.-H."/>
            <person name="Turgeon B."/>
            <person name="Goodwin S."/>
            <person name="Spatafora J."/>
            <person name="Crous P."/>
            <person name="Grigoriev I."/>
        </authorList>
    </citation>
    <scope>NUCLEOTIDE SEQUENCE</scope>
    <source>
        <strain evidence="3">CBS 690.94</strain>
    </source>
</reference>
<keyword evidence="1" id="KW-0175">Coiled coil</keyword>
<evidence type="ECO:0000313" key="4">
    <source>
        <dbReference type="Proteomes" id="UP000799764"/>
    </source>
</evidence>
<name>A0A9P4U5E6_9PLEO</name>
<feature type="coiled-coil region" evidence="1">
    <location>
        <begin position="178"/>
        <end position="216"/>
    </location>
</feature>
<feature type="compositionally biased region" description="Basic and acidic residues" evidence="2">
    <location>
        <begin position="115"/>
        <end position="131"/>
    </location>
</feature>
<gene>
    <name evidence="3" type="ORF">P171DRAFT_526855</name>
</gene>
<protein>
    <submittedName>
        <fullName evidence="3">Uncharacterized protein</fullName>
    </submittedName>
</protein>
<sequence length="219" mass="24331">MQCNGTRNTDGKRCQRAPLTGKTKCAAHRNQVHDYGSAGARRAYGPKEPKAEKQSSEKPKAKTTPPEQPTKVKAEPPPTPAKPKPKPKSKGKATVFFFGGGPSSEKTKSKSKSKPKPESEPKPKPKASLEDINSKFDNLYIGQLAHGVALEHLSSKTESLLKGHNTLVEYTKETDHKTDKVEEALLETRQEVKKMKQELNRATQNIYNLYDRLDEEPDV</sequence>
<feature type="compositionally biased region" description="Basic and acidic residues" evidence="2">
    <location>
        <begin position="45"/>
        <end position="60"/>
    </location>
</feature>
<accession>A0A9P4U5E6</accession>